<dbReference type="Pfam" id="PF22617">
    <property type="entry name" value="HCS_D2"/>
    <property type="match status" value="1"/>
</dbReference>
<evidence type="ECO:0000313" key="4">
    <source>
        <dbReference type="EMBL" id="TBH79701.1"/>
    </source>
</evidence>
<keyword evidence="2" id="KW-0808">Transferase</keyword>
<dbReference type="AlphaFoldDB" id="A0A6H3F526"/>
<protein>
    <recommendedName>
        <fullName evidence="3">2-isopropylmalate synthase/homocitrate synthase post-catalytic domain-containing protein</fullName>
    </recommendedName>
</protein>
<gene>
    <name evidence="4" type="ORF">EB812_07280</name>
</gene>
<dbReference type="Gene3D" id="1.10.238.260">
    <property type="match status" value="1"/>
</dbReference>
<evidence type="ECO:0000259" key="3">
    <source>
        <dbReference type="Pfam" id="PF22617"/>
    </source>
</evidence>
<organism evidence="4 5">
    <name type="scientific">Desulfovibrio legallii</name>
    <dbReference type="NCBI Taxonomy" id="571438"/>
    <lineage>
        <taxon>Bacteria</taxon>
        <taxon>Pseudomonadati</taxon>
        <taxon>Thermodesulfobacteriota</taxon>
        <taxon>Desulfovibrionia</taxon>
        <taxon>Desulfovibrionales</taxon>
        <taxon>Desulfovibrionaceae</taxon>
        <taxon>Desulfovibrio</taxon>
    </lineage>
</organism>
<dbReference type="RefSeq" id="WP_130957985.1">
    <property type="nucleotide sequence ID" value="NZ_JBHSHA010000008.1"/>
</dbReference>
<comment type="caution">
    <text evidence="4">The sequence shown here is derived from an EMBL/GenBank/DDBJ whole genome shotgun (WGS) entry which is preliminary data.</text>
</comment>
<name>A0A6H3F526_9BACT</name>
<keyword evidence="5" id="KW-1185">Reference proteome</keyword>
<dbReference type="InterPro" id="IPR054691">
    <property type="entry name" value="LeuA/HCS_post-cat"/>
</dbReference>
<feature type="domain" description="2-isopropylmalate synthase/homocitrate synthase post-catalytic" evidence="3">
    <location>
        <begin position="191"/>
        <end position="269"/>
    </location>
</feature>
<evidence type="ECO:0000256" key="1">
    <source>
        <dbReference type="ARBA" id="ARBA00006154"/>
    </source>
</evidence>
<dbReference type="GO" id="GO:0016740">
    <property type="term" value="F:transferase activity"/>
    <property type="evidence" value="ECO:0007669"/>
    <property type="project" value="UniProtKB-KW"/>
</dbReference>
<dbReference type="Proteomes" id="UP000292919">
    <property type="component" value="Unassembled WGS sequence"/>
</dbReference>
<accession>A0A6H3F526</accession>
<evidence type="ECO:0000313" key="5">
    <source>
        <dbReference type="Proteomes" id="UP000292919"/>
    </source>
</evidence>
<reference evidence="4 5" key="1">
    <citation type="submission" date="2018-12" db="EMBL/GenBank/DDBJ databases">
        <title>First genome draft of Desulfovibrio legallis sp. nov.</title>
        <authorList>
            <person name="Ben Dhia O."/>
            <person name="Najjari A."/>
            <person name="Ferjani R."/>
            <person name="Fhoula I."/>
            <person name="Fardeau M.-L."/>
            <person name="Boudabbous A."/>
            <person name="Ouzari H.I."/>
        </authorList>
    </citation>
    <scope>NUCLEOTIDE SEQUENCE [LARGE SCALE GENOMIC DNA]</scope>
    <source>
        <strain evidence="4 5">H1T</strain>
    </source>
</reference>
<evidence type="ECO:0000256" key="2">
    <source>
        <dbReference type="ARBA" id="ARBA00022679"/>
    </source>
</evidence>
<dbReference type="EMBL" id="SIXC01000007">
    <property type="protein sequence ID" value="TBH79701.1"/>
    <property type="molecule type" value="Genomic_DNA"/>
</dbReference>
<dbReference type="PANTHER" id="PTHR42880:SF1">
    <property type="entry name" value="ISOPROPYLMALATE_HOMOCITRATE_CITRAMALATE SYNTHASE FAMILY PROTEIN"/>
    <property type="match status" value="1"/>
</dbReference>
<comment type="similarity">
    <text evidence="1">Belongs to the alpha-IPM synthase/homocitrate synthase family.</text>
</comment>
<proteinExistence type="inferred from homology"/>
<sequence>MPYLVDSTLTLFRASPPPGLAIHGNNRTGDAFALWAGEWLDLLHSMGFVVEVPADLRHAAPHGPRARKAGAAPHSMYARLGGCCDALRDAPAFLARYAPLRERVEFCPDDTTGCATALAVLWLAHGGMRVAGAIGGSAVHGPAVGPALEEVALCLAAQGRDTGLTRLDLLPEAAKLLRRAGLPLSRHKPVLGADIFTVESGIHVDGIAKAPHLYEPFKPETVGLARRVVMGRHSGLGAVRLKARQLGLALPETAARPVLEAVQALALQRQGSLNDAQFAALCRAHLPPAIAKPRTPSGASAEADHA</sequence>
<dbReference type="PANTHER" id="PTHR42880">
    <property type="entry name" value="HOMOCITRATE SYNTHASE"/>
    <property type="match status" value="1"/>
</dbReference>